<sequence length="195" mass="20393">MHILKQTFLMLVPGIVGTNFLAMPAMAISFNFSFDNALNGGGAVTGVIRGLEEGTGAATSVEVLSNTTGFGLGEYIGSPSSNSWTVMGGELIAFDFISFGIRNTPPATTDSTLFFNSSELMGASFRAGVNSNISSVITGRSGVTTEDIALTFTQFTQLDDEPESVPEPASVLSLFAIGAVATGSVLKRKEAFNQR</sequence>
<organism evidence="3 4">
    <name type="scientific">Lusitaniella coriacea LEGE 07157</name>
    <dbReference type="NCBI Taxonomy" id="945747"/>
    <lineage>
        <taxon>Bacteria</taxon>
        <taxon>Bacillati</taxon>
        <taxon>Cyanobacteriota</taxon>
        <taxon>Cyanophyceae</taxon>
        <taxon>Spirulinales</taxon>
        <taxon>Lusitaniellaceae</taxon>
        <taxon>Lusitaniella</taxon>
    </lineage>
</organism>
<comment type="caution">
    <text evidence="3">The sequence shown here is derived from an EMBL/GenBank/DDBJ whole genome shotgun (WGS) entry which is preliminary data.</text>
</comment>
<evidence type="ECO:0000256" key="1">
    <source>
        <dbReference type="SAM" id="Phobius"/>
    </source>
</evidence>
<dbReference type="EMBL" id="JADEWZ010000008">
    <property type="protein sequence ID" value="MBE9115614.1"/>
    <property type="molecule type" value="Genomic_DNA"/>
</dbReference>
<keyword evidence="1" id="KW-0812">Transmembrane</keyword>
<keyword evidence="1" id="KW-1133">Transmembrane helix</keyword>
<dbReference type="RefSeq" id="WP_194028816.1">
    <property type="nucleotide sequence ID" value="NZ_JADEWZ010000008.1"/>
</dbReference>
<feature type="domain" description="Ice-binding protein C-terminal" evidence="2">
    <location>
        <begin position="164"/>
        <end position="184"/>
    </location>
</feature>
<keyword evidence="1" id="KW-0472">Membrane</keyword>
<keyword evidence="4" id="KW-1185">Reference proteome</keyword>
<dbReference type="InterPro" id="IPR013424">
    <property type="entry name" value="Ice-binding_C"/>
</dbReference>
<dbReference type="NCBIfam" id="TIGR02595">
    <property type="entry name" value="PEP_CTERM"/>
    <property type="match status" value="1"/>
</dbReference>
<name>A0A8J7DV65_9CYAN</name>
<protein>
    <submittedName>
        <fullName evidence="3">PEP-CTERM sorting domain-containing protein</fullName>
    </submittedName>
</protein>
<evidence type="ECO:0000313" key="4">
    <source>
        <dbReference type="Proteomes" id="UP000654482"/>
    </source>
</evidence>
<dbReference type="Pfam" id="PF07589">
    <property type="entry name" value="PEP-CTERM"/>
    <property type="match status" value="1"/>
</dbReference>
<evidence type="ECO:0000259" key="2">
    <source>
        <dbReference type="Pfam" id="PF07589"/>
    </source>
</evidence>
<proteinExistence type="predicted"/>
<evidence type="ECO:0000313" key="3">
    <source>
        <dbReference type="EMBL" id="MBE9115614.1"/>
    </source>
</evidence>
<feature type="transmembrane region" description="Helical" evidence="1">
    <location>
        <begin position="7"/>
        <end position="30"/>
    </location>
</feature>
<gene>
    <name evidence="3" type="ORF">IQ249_06860</name>
</gene>
<reference evidence="3" key="1">
    <citation type="submission" date="2020-10" db="EMBL/GenBank/DDBJ databases">
        <authorList>
            <person name="Castelo-Branco R."/>
            <person name="Eusebio N."/>
            <person name="Adriana R."/>
            <person name="Vieira A."/>
            <person name="Brugerolle De Fraissinette N."/>
            <person name="Rezende De Castro R."/>
            <person name="Schneider M.P."/>
            <person name="Vasconcelos V."/>
            <person name="Leao P.N."/>
        </authorList>
    </citation>
    <scope>NUCLEOTIDE SEQUENCE</scope>
    <source>
        <strain evidence="3">LEGE 07157</strain>
    </source>
</reference>
<dbReference type="Proteomes" id="UP000654482">
    <property type="component" value="Unassembled WGS sequence"/>
</dbReference>
<accession>A0A8J7DV65</accession>
<dbReference type="AlphaFoldDB" id="A0A8J7DV65"/>